<keyword evidence="8" id="KW-0800">Toxin</keyword>
<dbReference type="EMBL" id="JABXXV010000010">
    <property type="protein sequence ID" value="NVN48107.1"/>
    <property type="molecule type" value="Genomic_DNA"/>
</dbReference>
<keyword evidence="5 8" id="KW-0378">Hydrolase</keyword>
<evidence type="ECO:0000256" key="5">
    <source>
        <dbReference type="ARBA" id="ARBA00022801"/>
    </source>
</evidence>
<comment type="caution">
    <text evidence="10">The sequence shown here is derived from an EMBL/GenBank/DDBJ whole genome shotgun (WGS) entry which is preliminary data.</text>
</comment>
<evidence type="ECO:0000256" key="6">
    <source>
        <dbReference type="ARBA" id="ARBA00022842"/>
    </source>
</evidence>
<comment type="function">
    <text evidence="8">Toxic component of a toxin-antitoxin (TA) system. An RNase.</text>
</comment>
<evidence type="ECO:0000256" key="8">
    <source>
        <dbReference type="HAMAP-Rule" id="MF_00265"/>
    </source>
</evidence>
<keyword evidence="3 8" id="KW-0540">Nuclease</keyword>
<feature type="domain" description="PIN" evidence="9">
    <location>
        <begin position="3"/>
        <end position="124"/>
    </location>
</feature>
<evidence type="ECO:0000256" key="4">
    <source>
        <dbReference type="ARBA" id="ARBA00022723"/>
    </source>
</evidence>
<name>A0ABX2PAA4_9PROT</name>
<evidence type="ECO:0000259" key="9">
    <source>
        <dbReference type="Pfam" id="PF01850"/>
    </source>
</evidence>
<keyword evidence="2 8" id="KW-1277">Toxin-antitoxin system</keyword>
<keyword evidence="6 8" id="KW-0460">Magnesium</keyword>
<dbReference type="PANTHER" id="PTHR33653:SF1">
    <property type="entry name" value="RIBONUCLEASE VAPC2"/>
    <property type="match status" value="1"/>
</dbReference>
<keyword evidence="4 8" id="KW-0479">Metal-binding</keyword>
<dbReference type="Proteomes" id="UP001516351">
    <property type="component" value="Unassembled WGS sequence"/>
</dbReference>
<gene>
    <name evidence="8" type="primary">vapC</name>
    <name evidence="10" type="ORF">HW542_15010</name>
</gene>
<dbReference type="HAMAP" id="MF_00265">
    <property type="entry name" value="VapC_Nob1"/>
    <property type="match status" value="1"/>
</dbReference>
<comment type="cofactor">
    <cofactor evidence="1 8">
        <name>Mg(2+)</name>
        <dbReference type="ChEBI" id="CHEBI:18420"/>
    </cofactor>
</comment>
<proteinExistence type="inferred from homology"/>
<evidence type="ECO:0000256" key="3">
    <source>
        <dbReference type="ARBA" id="ARBA00022722"/>
    </source>
</evidence>
<keyword evidence="11" id="KW-1185">Reference proteome</keyword>
<dbReference type="CDD" id="cd18731">
    <property type="entry name" value="PIN_NgFitB-like"/>
    <property type="match status" value="1"/>
</dbReference>
<dbReference type="Gene3D" id="3.40.50.1010">
    <property type="entry name" value="5'-nuclease"/>
    <property type="match status" value="1"/>
</dbReference>
<feature type="binding site" evidence="8">
    <location>
        <position position="5"/>
    </location>
    <ligand>
        <name>Mg(2+)</name>
        <dbReference type="ChEBI" id="CHEBI:18420"/>
    </ligand>
</feature>
<dbReference type="RefSeq" id="WP_267312056.1">
    <property type="nucleotide sequence ID" value="NZ_JABXXU010000010.1"/>
</dbReference>
<evidence type="ECO:0000313" key="11">
    <source>
        <dbReference type="Proteomes" id="UP001516351"/>
    </source>
</evidence>
<evidence type="ECO:0000256" key="2">
    <source>
        <dbReference type="ARBA" id="ARBA00022649"/>
    </source>
</evidence>
<protein>
    <recommendedName>
        <fullName evidence="8">Ribonuclease VapC</fullName>
        <shortName evidence="8">RNase VapC</shortName>
        <ecNumber evidence="8">3.1.-.-</ecNumber>
    </recommendedName>
    <alternativeName>
        <fullName evidence="8">Toxin VapC</fullName>
    </alternativeName>
</protein>
<evidence type="ECO:0000256" key="7">
    <source>
        <dbReference type="ARBA" id="ARBA00038093"/>
    </source>
</evidence>
<evidence type="ECO:0000313" key="10">
    <source>
        <dbReference type="EMBL" id="NVN48107.1"/>
    </source>
</evidence>
<dbReference type="Pfam" id="PF01850">
    <property type="entry name" value="PIN"/>
    <property type="match status" value="1"/>
</dbReference>
<comment type="similarity">
    <text evidence="7 8">Belongs to the PINc/VapC protein family.</text>
</comment>
<reference evidence="10 11" key="1">
    <citation type="submission" date="2020-06" db="EMBL/GenBank/DDBJ databases">
        <title>Synonyms of Asaia species.</title>
        <authorList>
            <person name="Sombolestani A."/>
        </authorList>
    </citation>
    <scope>NUCLEOTIDE SEQUENCE [LARGE SCALE GENOMIC DNA]</scope>
    <source>
        <strain evidence="10 11">LMG 27047</strain>
    </source>
</reference>
<dbReference type="InterPro" id="IPR002716">
    <property type="entry name" value="PIN_dom"/>
</dbReference>
<dbReference type="EC" id="3.1.-.-" evidence="8"/>
<dbReference type="InterPro" id="IPR022907">
    <property type="entry name" value="VapC_family"/>
</dbReference>
<dbReference type="SUPFAM" id="SSF88723">
    <property type="entry name" value="PIN domain-like"/>
    <property type="match status" value="1"/>
</dbReference>
<evidence type="ECO:0000256" key="1">
    <source>
        <dbReference type="ARBA" id="ARBA00001946"/>
    </source>
</evidence>
<dbReference type="InterPro" id="IPR050556">
    <property type="entry name" value="Type_II_TA_system_RNase"/>
</dbReference>
<dbReference type="PANTHER" id="PTHR33653">
    <property type="entry name" value="RIBONUCLEASE VAPC2"/>
    <property type="match status" value="1"/>
</dbReference>
<organism evidence="10 11">
    <name type="scientific">Asaia spathodeae</name>
    <dbReference type="NCBI Taxonomy" id="657016"/>
    <lineage>
        <taxon>Bacteria</taxon>
        <taxon>Pseudomonadati</taxon>
        <taxon>Pseudomonadota</taxon>
        <taxon>Alphaproteobacteria</taxon>
        <taxon>Acetobacterales</taxon>
        <taxon>Acetobacteraceae</taxon>
        <taxon>Asaia</taxon>
    </lineage>
</organism>
<sequence length="140" mass="15266">MLVLDTNILSAVMKAQPDPVVTRWLDRQGNAALRTTSVNVFEVRFGLARMEAGRRRTALNDAFSAMLVEDLGGAGLELDDRAADVAATLAAEREAVGRPVDFRDTTIAAIAVRYDATLVTRNLRHFFGLPIPVISPWGTE</sequence>
<dbReference type="InterPro" id="IPR029060">
    <property type="entry name" value="PIN-like_dom_sf"/>
</dbReference>
<accession>A0ABX2PAA4</accession>
<feature type="binding site" evidence="8">
    <location>
        <position position="104"/>
    </location>
    <ligand>
        <name>Mg(2+)</name>
        <dbReference type="ChEBI" id="CHEBI:18420"/>
    </ligand>
</feature>